<reference evidence="11" key="1">
    <citation type="submission" date="2022-11" db="UniProtKB">
        <authorList>
            <consortium name="EnsemblMetazoa"/>
        </authorList>
    </citation>
    <scope>IDENTIFICATION</scope>
</reference>
<dbReference type="InterPro" id="IPR036236">
    <property type="entry name" value="Znf_C2H2_sf"/>
</dbReference>
<evidence type="ECO:0000259" key="10">
    <source>
        <dbReference type="PROSITE" id="PS50157"/>
    </source>
</evidence>
<dbReference type="FunFam" id="3.30.160.60:FF:000100">
    <property type="entry name" value="Zinc finger 45-like"/>
    <property type="match status" value="1"/>
</dbReference>
<dbReference type="AlphaFoldDB" id="A0A913XVJ0"/>
<feature type="domain" description="C2H2-type" evidence="10">
    <location>
        <begin position="8"/>
        <end position="37"/>
    </location>
</feature>
<feature type="domain" description="C2H2-type" evidence="10">
    <location>
        <begin position="38"/>
        <end position="65"/>
    </location>
</feature>
<evidence type="ECO:0000256" key="4">
    <source>
        <dbReference type="ARBA" id="ARBA00022771"/>
    </source>
</evidence>
<keyword evidence="6" id="KW-0805">Transcription regulation</keyword>
<dbReference type="Gene3D" id="3.30.160.60">
    <property type="entry name" value="Classic Zinc Finger"/>
    <property type="match status" value="5"/>
</dbReference>
<evidence type="ECO:0000256" key="5">
    <source>
        <dbReference type="ARBA" id="ARBA00022833"/>
    </source>
</evidence>
<keyword evidence="4 9" id="KW-0863">Zinc-finger</keyword>
<dbReference type="SMART" id="SM00355">
    <property type="entry name" value="ZnF_C2H2"/>
    <property type="match status" value="5"/>
</dbReference>
<dbReference type="GO" id="GO:0005634">
    <property type="term" value="C:nucleus"/>
    <property type="evidence" value="ECO:0007669"/>
    <property type="project" value="UniProtKB-SubCell"/>
</dbReference>
<keyword evidence="8" id="KW-0539">Nucleus</keyword>
<dbReference type="Pfam" id="PF00096">
    <property type="entry name" value="zf-C2H2"/>
    <property type="match status" value="4"/>
</dbReference>
<dbReference type="PANTHER" id="PTHR46179:SF13">
    <property type="entry name" value="C2H2-TYPE DOMAIN-CONTAINING PROTEIN"/>
    <property type="match status" value="1"/>
</dbReference>
<evidence type="ECO:0000313" key="12">
    <source>
        <dbReference type="Proteomes" id="UP000887567"/>
    </source>
</evidence>
<dbReference type="FunFam" id="3.30.160.60:FF:000125">
    <property type="entry name" value="Putative zinc finger protein 143"/>
    <property type="match status" value="1"/>
</dbReference>
<dbReference type="GO" id="GO:0008270">
    <property type="term" value="F:zinc ion binding"/>
    <property type="evidence" value="ECO:0007669"/>
    <property type="project" value="UniProtKB-KW"/>
</dbReference>
<evidence type="ECO:0000256" key="6">
    <source>
        <dbReference type="ARBA" id="ARBA00023015"/>
    </source>
</evidence>
<proteinExistence type="predicted"/>
<dbReference type="RefSeq" id="XP_020910507.1">
    <property type="nucleotide sequence ID" value="XM_021054848.2"/>
</dbReference>
<keyword evidence="12" id="KW-1185">Reference proteome</keyword>
<dbReference type="EnsemblMetazoa" id="XM_021054848.2">
    <property type="protein sequence ID" value="XP_020910507.1"/>
    <property type="gene ID" value="LOC110248336"/>
</dbReference>
<dbReference type="PROSITE" id="PS00028">
    <property type="entry name" value="ZINC_FINGER_C2H2_1"/>
    <property type="match status" value="4"/>
</dbReference>
<dbReference type="FunFam" id="3.30.160.60:FF:000072">
    <property type="entry name" value="zinc finger protein 143 isoform X1"/>
    <property type="match status" value="1"/>
</dbReference>
<dbReference type="SUPFAM" id="SSF57667">
    <property type="entry name" value="beta-beta-alpha zinc fingers"/>
    <property type="match status" value="3"/>
</dbReference>
<evidence type="ECO:0000256" key="3">
    <source>
        <dbReference type="ARBA" id="ARBA00022737"/>
    </source>
</evidence>
<protein>
    <recommendedName>
        <fullName evidence="10">C2H2-type domain-containing protein</fullName>
    </recommendedName>
</protein>
<name>A0A913XVJ0_EXADI</name>
<keyword evidence="3" id="KW-0677">Repeat</keyword>
<dbReference type="PANTHER" id="PTHR46179">
    <property type="entry name" value="ZINC FINGER PROTEIN"/>
    <property type="match status" value="1"/>
</dbReference>
<dbReference type="InterPro" id="IPR013087">
    <property type="entry name" value="Znf_C2H2_type"/>
</dbReference>
<feature type="domain" description="C2H2-type" evidence="10">
    <location>
        <begin position="125"/>
        <end position="149"/>
    </location>
</feature>
<evidence type="ECO:0000256" key="9">
    <source>
        <dbReference type="PROSITE-ProRule" id="PRU00042"/>
    </source>
</evidence>
<dbReference type="KEGG" id="epa:110248336"/>
<accession>A0A913XVJ0</accession>
<dbReference type="GeneID" id="110248336"/>
<evidence type="ECO:0000256" key="8">
    <source>
        <dbReference type="ARBA" id="ARBA00023242"/>
    </source>
</evidence>
<organism evidence="11 12">
    <name type="scientific">Exaiptasia diaphana</name>
    <name type="common">Tropical sea anemone</name>
    <name type="synonym">Aiptasia pulchella</name>
    <dbReference type="NCBI Taxonomy" id="2652724"/>
    <lineage>
        <taxon>Eukaryota</taxon>
        <taxon>Metazoa</taxon>
        <taxon>Cnidaria</taxon>
        <taxon>Anthozoa</taxon>
        <taxon>Hexacorallia</taxon>
        <taxon>Actiniaria</taxon>
        <taxon>Aiptasiidae</taxon>
        <taxon>Exaiptasia</taxon>
    </lineage>
</organism>
<comment type="subcellular location">
    <subcellularLocation>
        <location evidence="1">Nucleus</location>
    </subcellularLocation>
</comment>
<evidence type="ECO:0000256" key="7">
    <source>
        <dbReference type="ARBA" id="ARBA00023163"/>
    </source>
</evidence>
<keyword evidence="5" id="KW-0862">Zinc</keyword>
<sequence>MAESSGENVCDFKGCGKKFKKKQRLIEHKRSHTGERPCLCTECNKTFVREMHLKRHLLSHNGTKPYSCSYAGCNLMFTTKHFMKRHQERAHNRPFKCTYEGCDKTFNKRNHLKIHTYVHTKETPFRCKERGCHYSFDTPTKLRKHTKLHDMGFHNYFPRKRNDLHAHRWLKKHIISHKCPIFCPC</sequence>
<keyword evidence="7" id="KW-0804">Transcription</keyword>
<evidence type="ECO:0000256" key="1">
    <source>
        <dbReference type="ARBA" id="ARBA00004123"/>
    </source>
</evidence>
<evidence type="ECO:0000256" key="2">
    <source>
        <dbReference type="ARBA" id="ARBA00022723"/>
    </source>
</evidence>
<dbReference type="GO" id="GO:0006357">
    <property type="term" value="P:regulation of transcription by RNA polymerase II"/>
    <property type="evidence" value="ECO:0007669"/>
    <property type="project" value="TreeGrafter"/>
</dbReference>
<feature type="domain" description="C2H2-type" evidence="10">
    <location>
        <begin position="66"/>
        <end position="96"/>
    </location>
</feature>
<dbReference type="InterPro" id="IPR051061">
    <property type="entry name" value="Zinc_finger_trans_reg"/>
</dbReference>
<dbReference type="PROSITE" id="PS50157">
    <property type="entry name" value="ZINC_FINGER_C2H2_2"/>
    <property type="match status" value="5"/>
</dbReference>
<dbReference type="OrthoDB" id="9439903at2759"/>
<dbReference type="OMA" id="FACERIS"/>
<dbReference type="Proteomes" id="UP000887567">
    <property type="component" value="Unplaced"/>
</dbReference>
<evidence type="ECO:0000313" key="11">
    <source>
        <dbReference type="EnsemblMetazoa" id="XP_020910507.1"/>
    </source>
</evidence>
<feature type="domain" description="C2H2-type" evidence="10">
    <location>
        <begin position="95"/>
        <end position="124"/>
    </location>
</feature>
<keyword evidence="2" id="KW-0479">Metal-binding</keyword>